<reference evidence="2 3" key="1">
    <citation type="submission" date="2014-09" db="EMBL/GenBank/DDBJ databases">
        <title>Genome sequencing of Methyloceanibacter caenitepidi Gela4.</title>
        <authorList>
            <person name="Takeuchi M."/>
            <person name="Susumu S."/>
            <person name="Kamagata Y."/>
            <person name="Oshima K."/>
            <person name="Hattori M."/>
            <person name="Iwasaki W."/>
        </authorList>
    </citation>
    <scope>NUCLEOTIDE SEQUENCE [LARGE SCALE GENOMIC DNA]</scope>
    <source>
        <strain evidence="2 3">Gela4</strain>
    </source>
</reference>
<name>A0A0A8K5T2_9HYPH</name>
<dbReference type="Proteomes" id="UP000031643">
    <property type="component" value="Chromosome"/>
</dbReference>
<evidence type="ECO:0000256" key="1">
    <source>
        <dbReference type="SAM" id="SignalP"/>
    </source>
</evidence>
<dbReference type="EMBL" id="AP014648">
    <property type="protein sequence ID" value="BAQ17349.1"/>
    <property type="molecule type" value="Genomic_DNA"/>
</dbReference>
<protein>
    <submittedName>
        <fullName evidence="2">Uncharacterized protein</fullName>
    </submittedName>
</protein>
<dbReference type="STRING" id="1384459.GL4_1897"/>
<dbReference type="KEGG" id="mcg:GL4_1897"/>
<evidence type="ECO:0000313" key="3">
    <source>
        <dbReference type="Proteomes" id="UP000031643"/>
    </source>
</evidence>
<sequence>MVLAAMTAALLGAPAFVPEARAASSQTAAAQLEPANWFGAKRKSKKTSNVKSSDANAGRGSCWEYRRHGGRWKRVNVCFLEGK</sequence>
<feature type="chain" id="PRO_5002038936" evidence="1">
    <location>
        <begin position="23"/>
        <end position="83"/>
    </location>
</feature>
<gene>
    <name evidence="2" type="ORF">GL4_1897</name>
</gene>
<dbReference type="AlphaFoldDB" id="A0A0A8K5T2"/>
<organism evidence="2 3">
    <name type="scientific">Methyloceanibacter caenitepidi</name>
    <dbReference type="NCBI Taxonomy" id="1384459"/>
    <lineage>
        <taxon>Bacteria</taxon>
        <taxon>Pseudomonadati</taxon>
        <taxon>Pseudomonadota</taxon>
        <taxon>Alphaproteobacteria</taxon>
        <taxon>Hyphomicrobiales</taxon>
        <taxon>Hyphomicrobiaceae</taxon>
        <taxon>Methyloceanibacter</taxon>
    </lineage>
</organism>
<keyword evidence="1" id="KW-0732">Signal</keyword>
<accession>A0A0A8K5T2</accession>
<dbReference type="HOGENOM" id="CLU_2538657_0_0_5"/>
<proteinExistence type="predicted"/>
<keyword evidence="3" id="KW-1185">Reference proteome</keyword>
<feature type="signal peptide" evidence="1">
    <location>
        <begin position="1"/>
        <end position="22"/>
    </location>
</feature>
<evidence type="ECO:0000313" key="2">
    <source>
        <dbReference type="EMBL" id="BAQ17349.1"/>
    </source>
</evidence>